<dbReference type="Proteomes" id="UP000016496">
    <property type="component" value="Unassembled WGS sequence"/>
</dbReference>
<organism evidence="1 2">
    <name type="scientific">Bacteroides pyogenes F0041</name>
    <dbReference type="NCBI Taxonomy" id="1321819"/>
    <lineage>
        <taxon>Bacteria</taxon>
        <taxon>Pseudomonadati</taxon>
        <taxon>Bacteroidota</taxon>
        <taxon>Bacteroidia</taxon>
        <taxon>Bacteroidales</taxon>
        <taxon>Bacteroidaceae</taxon>
        <taxon>Bacteroides</taxon>
    </lineage>
</organism>
<accession>U2DQ60</accession>
<dbReference type="HOGENOM" id="CLU_2068414_0_0_10"/>
<reference evidence="1 2" key="1">
    <citation type="submission" date="2013-08" db="EMBL/GenBank/DDBJ databases">
        <authorList>
            <person name="Weinstock G."/>
            <person name="Sodergren E."/>
            <person name="Wylie T."/>
            <person name="Fulton L."/>
            <person name="Fulton R."/>
            <person name="Fronick C."/>
            <person name="O'Laughlin M."/>
            <person name="Godfrey J."/>
            <person name="Miner T."/>
            <person name="Herter B."/>
            <person name="Appelbaum E."/>
            <person name="Cordes M."/>
            <person name="Lek S."/>
            <person name="Wollam A."/>
            <person name="Pepin K.H."/>
            <person name="Palsikar V.B."/>
            <person name="Mitreva M."/>
            <person name="Wilson R.K."/>
        </authorList>
    </citation>
    <scope>NUCLEOTIDE SEQUENCE [LARGE SCALE GENOMIC DNA]</scope>
    <source>
        <strain evidence="1 2">F0041</strain>
    </source>
</reference>
<dbReference type="EMBL" id="AWSV01000141">
    <property type="protein sequence ID" value="ERI83712.1"/>
    <property type="molecule type" value="Genomic_DNA"/>
</dbReference>
<comment type="caution">
    <text evidence="1">The sequence shown here is derived from an EMBL/GenBank/DDBJ whole genome shotgun (WGS) entry which is preliminary data.</text>
</comment>
<name>U2DQ60_9BACE</name>
<evidence type="ECO:0000313" key="2">
    <source>
        <dbReference type="Proteomes" id="UP000016496"/>
    </source>
</evidence>
<proteinExistence type="predicted"/>
<sequence length="118" mass="13234">MPEKRVTGIAWSGSNFFMFPSCLKDRKITGIALSGSNPFVRLKSFLSVSNHFVRLKSFFVARFVSGCLRNTALLRGFIALSGFRGGILSLAACRHCFGLKKFGWCRLEAFPDLREFCL</sequence>
<evidence type="ECO:0000313" key="1">
    <source>
        <dbReference type="EMBL" id="ERI83712.1"/>
    </source>
</evidence>
<dbReference type="AlphaFoldDB" id="U2DQ60"/>
<dbReference type="PATRIC" id="fig|1321819.3.peg.2417"/>
<gene>
    <name evidence="1" type="ORF">HMPREF1981_02617</name>
</gene>
<protein>
    <submittedName>
        <fullName evidence="1">Uncharacterized protein</fullName>
    </submittedName>
</protein>